<proteinExistence type="predicted"/>
<dbReference type="Gene3D" id="3.30.1330.130">
    <property type="match status" value="1"/>
</dbReference>
<evidence type="ECO:0000313" key="2">
    <source>
        <dbReference type="EMBL" id="MDN7024509.1"/>
    </source>
</evidence>
<dbReference type="PANTHER" id="PTHR39418:SF1">
    <property type="entry name" value="DEHYDROGENASE"/>
    <property type="match status" value="1"/>
</dbReference>
<organism evidence="2 3">
    <name type="scientific">Methanoculleus frigidifontis</name>
    <dbReference type="NCBI Taxonomy" id="2584085"/>
    <lineage>
        <taxon>Archaea</taxon>
        <taxon>Methanobacteriati</taxon>
        <taxon>Methanobacteriota</taxon>
        <taxon>Stenosarchaea group</taxon>
        <taxon>Methanomicrobia</taxon>
        <taxon>Methanomicrobiales</taxon>
        <taxon>Methanomicrobiaceae</taxon>
        <taxon>Methanoculleus</taxon>
    </lineage>
</organism>
<dbReference type="PANTHER" id="PTHR39418">
    <property type="entry name" value="DEHYDROGENASE-RELATED"/>
    <property type="match status" value="1"/>
</dbReference>
<dbReference type="Pfam" id="PF02663">
    <property type="entry name" value="FmdE"/>
    <property type="match status" value="1"/>
</dbReference>
<feature type="domain" description="Formylmethanofuran dehydrogenase subunit E" evidence="1">
    <location>
        <begin position="36"/>
        <end position="166"/>
    </location>
</feature>
<sequence>MQSTEPGYAPKGIERRMEENGIDPALRDDFRRSIAFHTYPAPGLLIGVFMVDYALELLQATRGEKLYAVCETPKCLPDPLQVIAYCTTGNHRLRVLPIGKFAITVNWPSEESTAEGVRVYLDEEKMKRYPIYDLWYAHDPAFDKKAMGGKLLDEIFQAQRDVLSYERVQIDVTAKQPWKSERCSVCGEMIPDFMLIDGVCFACSDRSYFTILAE</sequence>
<accession>A0ABT8M9B7</accession>
<comment type="caution">
    <text evidence="2">The sequence shown here is derived from an EMBL/GenBank/DDBJ whole genome shotgun (WGS) entry which is preliminary data.</text>
</comment>
<dbReference type="EMBL" id="VCYH01000003">
    <property type="protein sequence ID" value="MDN7024509.1"/>
    <property type="molecule type" value="Genomic_DNA"/>
</dbReference>
<name>A0ABT8M9B7_9EURY</name>
<reference evidence="2" key="1">
    <citation type="submission" date="2019-05" db="EMBL/GenBank/DDBJ databases">
        <title>Methanoculleus sp. FWC-SCC1, a methanogenic archaeon isolated from deep marine cold seep.</title>
        <authorList>
            <person name="Chen Y.-W."/>
            <person name="Chen S.-C."/>
            <person name="Teng N.-H."/>
            <person name="Lai M.-C."/>
        </authorList>
    </citation>
    <scope>NUCLEOTIDE SEQUENCE</scope>
    <source>
        <strain evidence="2">FWC-SCC1</strain>
    </source>
</reference>
<dbReference type="InterPro" id="IPR053194">
    <property type="entry name" value="tRNA_methyltr_O"/>
</dbReference>
<keyword evidence="3" id="KW-1185">Reference proteome</keyword>
<evidence type="ECO:0000259" key="1">
    <source>
        <dbReference type="Pfam" id="PF02663"/>
    </source>
</evidence>
<dbReference type="InterPro" id="IPR003814">
    <property type="entry name" value="FmdEsu_dom"/>
</dbReference>
<dbReference type="Proteomes" id="UP001168338">
    <property type="component" value="Unassembled WGS sequence"/>
</dbReference>
<dbReference type="RefSeq" id="WP_301663612.1">
    <property type="nucleotide sequence ID" value="NZ_VCYH01000003.1"/>
</dbReference>
<gene>
    <name evidence="2" type="ORF">FGU65_06340</name>
</gene>
<protein>
    <submittedName>
        <fullName evidence="2">Formylmethanofuran dehydrogenase</fullName>
    </submittedName>
</protein>
<dbReference type="SUPFAM" id="SSF143555">
    <property type="entry name" value="FwdE-like"/>
    <property type="match status" value="1"/>
</dbReference>
<evidence type="ECO:0000313" key="3">
    <source>
        <dbReference type="Proteomes" id="UP001168338"/>
    </source>
</evidence>